<evidence type="ECO:0000313" key="2">
    <source>
        <dbReference type="Proteomes" id="UP000789920"/>
    </source>
</evidence>
<organism evidence="1 2">
    <name type="scientific">Racocetra persica</name>
    <dbReference type="NCBI Taxonomy" id="160502"/>
    <lineage>
        <taxon>Eukaryota</taxon>
        <taxon>Fungi</taxon>
        <taxon>Fungi incertae sedis</taxon>
        <taxon>Mucoromycota</taxon>
        <taxon>Glomeromycotina</taxon>
        <taxon>Glomeromycetes</taxon>
        <taxon>Diversisporales</taxon>
        <taxon>Gigasporaceae</taxon>
        <taxon>Racocetra</taxon>
    </lineage>
</organism>
<keyword evidence="2" id="KW-1185">Reference proteome</keyword>
<feature type="non-terminal residue" evidence="1">
    <location>
        <position position="167"/>
    </location>
</feature>
<evidence type="ECO:0000313" key="1">
    <source>
        <dbReference type="EMBL" id="CAG8846630.1"/>
    </source>
</evidence>
<comment type="caution">
    <text evidence="1">The sequence shown here is derived from an EMBL/GenBank/DDBJ whole genome shotgun (WGS) entry which is preliminary data.</text>
</comment>
<feature type="non-terminal residue" evidence="1">
    <location>
        <position position="1"/>
    </location>
</feature>
<protein>
    <submittedName>
        <fullName evidence="1">16874_t:CDS:1</fullName>
    </submittedName>
</protein>
<reference evidence="1" key="1">
    <citation type="submission" date="2021-06" db="EMBL/GenBank/DDBJ databases">
        <authorList>
            <person name="Kallberg Y."/>
            <person name="Tangrot J."/>
            <person name="Rosling A."/>
        </authorList>
    </citation>
    <scope>NUCLEOTIDE SEQUENCE</scope>
    <source>
        <strain evidence="1">MA461A</strain>
    </source>
</reference>
<sequence length="167" mass="19878">AETYANPPKYVHQQFALMVVLFFGGQFDFKNLTDETIICIKADFENMLNFTNFETLNNAALLQGYNQIFSNQTAIKRFLKLMSKALIIQSSTKNHNVDWDWNEINWSEVVRKLYIIYKMNQTTESHCWPKYDFIRNIIDIHKKDLDPYFNNTTRGTIIEEQLYSYFD</sequence>
<dbReference type="EMBL" id="CAJVQC010152175">
    <property type="protein sequence ID" value="CAG8846630.1"/>
    <property type="molecule type" value="Genomic_DNA"/>
</dbReference>
<name>A0ACA9SQX9_9GLOM</name>
<proteinExistence type="predicted"/>
<dbReference type="Proteomes" id="UP000789920">
    <property type="component" value="Unassembled WGS sequence"/>
</dbReference>
<gene>
    <name evidence="1" type="ORF">RPERSI_LOCUS34240</name>
</gene>
<accession>A0ACA9SQX9</accession>